<dbReference type="EMBL" id="BMOD01000005">
    <property type="protein sequence ID" value="GGJ33491.1"/>
    <property type="molecule type" value="Genomic_DNA"/>
</dbReference>
<dbReference type="PROSITE" id="PS50234">
    <property type="entry name" value="VWFA"/>
    <property type="match status" value="1"/>
</dbReference>
<proteinExistence type="predicted"/>
<evidence type="ECO:0000313" key="2">
    <source>
        <dbReference type="EMBL" id="GGJ33491.1"/>
    </source>
</evidence>
<dbReference type="Pfam" id="PF13519">
    <property type="entry name" value="VWA_2"/>
    <property type="match status" value="1"/>
</dbReference>
<evidence type="ECO:0000313" key="3">
    <source>
        <dbReference type="Proteomes" id="UP000632222"/>
    </source>
</evidence>
<gene>
    <name evidence="2" type="ORF">GCM10008938_19690</name>
</gene>
<accession>A0ABQ2CYI5</accession>
<name>A0ABQ2CYI5_9DEIO</name>
<comment type="caution">
    <text evidence="2">The sequence shown here is derived from an EMBL/GenBank/DDBJ whole genome shotgun (WGS) entry which is preliminary data.</text>
</comment>
<sequence>MPVTTNTPHPCKIRIIKSMTPFNRLHRAMALLGCLLLSMASAKTHVELILDASGSMYNKLPDGQSRIQAAKDVLNSFIGSLPEDPELNVGLRIYGAKTVAGTQGSCEDSELVLPIEGLNRAALQETVRKTTPKGATPIAFSLLKAAEDFSNDASKKLIVLVTDGQESCKGDLKAALDAFKKRGIDVDLRIVGIDLDERAVQSFQGLGTIENARSAGTLAAALGRAVETVARAEDRTYPITVQLTRDGQPDPGGSRVYLTNTVERTRKYDLRPTAQAGEYTATVPAGSYEATVESPGQERRVYSGINVNVGAENRFSFETRKLDNKVKLTLGSTTPLAGSKLEVQYSGAPELGEGWIALTTEDAAEGSYLNWEAAEGASGKVQFTVPEVIQAYVLRYHFPNPDGSLQTLGQSAPFTPRKAEVSVKVPAEVLSGQDFAVEWKGPANEGDYLTVVPENAPEGTYTQYFYAGPNAENQLPAPVEAGTFEVRYISGQGNTLASAPLKVKLDAYSVSGPSEAVAGSLITVGWKGGGANGDYVTVVRAGADDRAYTDYAYTKDKPDQKAELKTPVQPGEYEIRYNTERGKVYARAKLTLKAGTYGLTFPAEVIAGSNLTLQWTGPNNPGDYITIVPKSAQDGQYMKYAYTSSGNPLEVGTPGTPGDAEVRYMSESGNVVLYRKALKLTAAKYDLKFPASMQAGGHVSIQWTGPNNPGDYITIVPKNAQDGQYGVYAYTDQNPIVLQLPRTAGEYEIRYMNDQQGNIVVFRKPFTLTAPRATLKAPASVNAGAMFTLNWTGPAGDGDAIFIVKKGAPQDARDFGFDLTEGGQVEASAPETPGTYEIRYLTGEGQVLVSIPLIVK</sequence>
<protein>
    <recommendedName>
        <fullName evidence="1">VWFA domain-containing protein</fullName>
    </recommendedName>
</protein>
<keyword evidence="3" id="KW-1185">Reference proteome</keyword>
<dbReference type="Proteomes" id="UP000632222">
    <property type="component" value="Unassembled WGS sequence"/>
</dbReference>
<dbReference type="SMART" id="SM00327">
    <property type="entry name" value="VWA"/>
    <property type="match status" value="1"/>
</dbReference>
<dbReference type="InterPro" id="IPR036465">
    <property type="entry name" value="vWFA_dom_sf"/>
</dbReference>
<dbReference type="InterPro" id="IPR002035">
    <property type="entry name" value="VWF_A"/>
</dbReference>
<feature type="domain" description="VWFA" evidence="1">
    <location>
        <begin position="45"/>
        <end position="229"/>
    </location>
</feature>
<dbReference type="SUPFAM" id="SSF53300">
    <property type="entry name" value="vWA-like"/>
    <property type="match status" value="1"/>
</dbReference>
<organism evidence="2 3">
    <name type="scientific">Deinococcus roseus</name>
    <dbReference type="NCBI Taxonomy" id="392414"/>
    <lineage>
        <taxon>Bacteria</taxon>
        <taxon>Thermotogati</taxon>
        <taxon>Deinococcota</taxon>
        <taxon>Deinococci</taxon>
        <taxon>Deinococcales</taxon>
        <taxon>Deinococcaceae</taxon>
        <taxon>Deinococcus</taxon>
    </lineage>
</organism>
<reference evidence="3" key="1">
    <citation type="journal article" date="2019" name="Int. J. Syst. Evol. Microbiol.">
        <title>The Global Catalogue of Microorganisms (GCM) 10K type strain sequencing project: providing services to taxonomists for standard genome sequencing and annotation.</title>
        <authorList>
            <consortium name="The Broad Institute Genomics Platform"/>
            <consortium name="The Broad Institute Genome Sequencing Center for Infectious Disease"/>
            <person name="Wu L."/>
            <person name="Ma J."/>
        </authorList>
    </citation>
    <scope>NUCLEOTIDE SEQUENCE [LARGE SCALE GENOMIC DNA]</scope>
    <source>
        <strain evidence="3">JCM 14370</strain>
    </source>
</reference>
<dbReference type="Gene3D" id="3.40.50.410">
    <property type="entry name" value="von Willebrand factor, type A domain"/>
    <property type="match status" value="1"/>
</dbReference>
<evidence type="ECO:0000259" key="1">
    <source>
        <dbReference type="PROSITE" id="PS50234"/>
    </source>
</evidence>